<dbReference type="Proteomes" id="UP000267821">
    <property type="component" value="Unassembled WGS sequence"/>
</dbReference>
<organism evidence="2 3">
    <name type="scientific">Terfezia boudieri ATCC MYA-4762</name>
    <dbReference type="NCBI Taxonomy" id="1051890"/>
    <lineage>
        <taxon>Eukaryota</taxon>
        <taxon>Fungi</taxon>
        <taxon>Dikarya</taxon>
        <taxon>Ascomycota</taxon>
        <taxon>Pezizomycotina</taxon>
        <taxon>Pezizomycetes</taxon>
        <taxon>Pezizales</taxon>
        <taxon>Pezizaceae</taxon>
        <taxon>Terfezia</taxon>
    </lineage>
</organism>
<name>A0A3N4LFP7_9PEZI</name>
<proteinExistence type="predicted"/>
<gene>
    <name evidence="2" type="ORF">L211DRAFT_415092</name>
</gene>
<feature type="region of interest" description="Disordered" evidence="1">
    <location>
        <begin position="1"/>
        <end position="50"/>
    </location>
</feature>
<dbReference type="AlphaFoldDB" id="A0A3N4LFP7"/>
<evidence type="ECO:0000313" key="2">
    <source>
        <dbReference type="EMBL" id="RPB21714.1"/>
    </source>
</evidence>
<dbReference type="InParanoid" id="A0A3N4LFP7"/>
<feature type="compositionally biased region" description="Basic residues" evidence="1">
    <location>
        <begin position="13"/>
        <end position="31"/>
    </location>
</feature>
<sequence>MSTDLAPFPLHSSSRRSSAKKKKKKKKIIRKRTSEIPTNQPRNAHKITGAPAITHCAEMRGLILGPEDAGSEGAGHAGCESWRSSQCGYFWRKLALMRDDDCWVQVAWPRWHAPKAEYRFGDMRFIGPLLSRWWGAGWEGGLGVMGRIRWIFMQRTEDEEER</sequence>
<reference evidence="2 3" key="1">
    <citation type="journal article" date="2018" name="Nat. Ecol. Evol.">
        <title>Pezizomycetes genomes reveal the molecular basis of ectomycorrhizal truffle lifestyle.</title>
        <authorList>
            <person name="Murat C."/>
            <person name="Payen T."/>
            <person name="Noel B."/>
            <person name="Kuo A."/>
            <person name="Morin E."/>
            <person name="Chen J."/>
            <person name="Kohler A."/>
            <person name="Krizsan K."/>
            <person name="Balestrini R."/>
            <person name="Da Silva C."/>
            <person name="Montanini B."/>
            <person name="Hainaut M."/>
            <person name="Levati E."/>
            <person name="Barry K.W."/>
            <person name="Belfiori B."/>
            <person name="Cichocki N."/>
            <person name="Clum A."/>
            <person name="Dockter R.B."/>
            <person name="Fauchery L."/>
            <person name="Guy J."/>
            <person name="Iotti M."/>
            <person name="Le Tacon F."/>
            <person name="Lindquist E.A."/>
            <person name="Lipzen A."/>
            <person name="Malagnac F."/>
            <person name="Mello A."/>
            <person name="Molinier V."/>
            <person name="Miyauchi S."/>
            <person name="Poulain J."/>
            <person name="Riccioni C."/>
            <person name="Rubini A."/>
            <person name="Sitrit Y."/>
            <person name="Splivallo R."/>
            <person name="Traeger S."/>
            <person name="Wang M."/>
            <person name="Zifcakova L."/>
            <person name="Wipf D."/>
            <person name="Zambonelli A."/>
            <person name="Paolocci F."/>
            <person name="Nowrousian M."/>
            <person name="Ottonello S."/>
            <person name="Baldrian P."/>
            <person name="Spatafora J.W."/>
            <person name="Henrissat B."/>
            <person name="Nagy L.G."/>
            <person name="Aury J.M."/>
            <person name="Wincker P."/>
            <person name="Grigoriev I.V."/>
            <person name="Bonfante P."/>
            <person name="Martin F.M."/>
        </authorList>
    </citation>
    <scope>NUCLEOTIDE SEQUENCE [LARGE SCALE GENOMIC DNA]</scope>
    <source>
        <strain evidence="2 3">ATCC MYA-4762</strain>
    </source>
</reference>
<evidence type="ECO:0000313" key="3">
    <source>
        <dbReference type="Proteomes" id="UP000267821"/>
    </source>
</evidence>
<protein>
    <submittedName>
        <fullName evidence="2">Uncharacterized protein</fullName>
    </submittedName>
</protein>
<accession>A0A3N4LFP7</accession>
<dbReference type="EMBL" id="ML121557">
    <property type="protein sequence ID" value="RPB21714.1"/>
    <property type="molecule type" value="Genomic_DNA"/>
</dbReference>
<evidence type="ECO:0000256" key="1">
    <source>
        <dbReference type="SAM" id="MobiDB-lite"/>
    </source>
</evidence>
<keyword evidence="3" id="KW-1185">Reference proteome</keyword>